<dbReference type="Proteomes" id="UP000531594">
    <property type="component" value="Unassembled WGS sequence"/>
</dbReference>
<accession>A0A7X0HUZ9</accession>
<dbReference type="EMBL" id="JACHGK010000009">
    <property type="protein sequence ID" value="MBB6446165.1"/>
    <property type="molecule type" value="Genomic_DNA"/>
</dbReference>
<evidence type="ECO:0000256" key="4">
    <source>
        <dbReference type="ARBA" id="ARBA00023004"/>
    </source>
</evidence>
<comment type="cofactor">
    <cofactor evidence="6">
        <name>[2Fe-2S] cluster</name>
        <dbReference type="ChEBI" id="CHEBI:190135"/>
    </cofactor>
</comment>
<keyword evidence="5" id="KW-0411">Iron-sulfur</keyword>
<dbReference type="RefSeq" id="WP_184526909.1">
    <property type="nucleotide sequence ID" value="NZ_JACHGK010000009.1"/>
</dbReference>
<sequence>MGKKLTIGSLKYDHMKHADSIEQTVNIGSSTVNEPGKIIEMKQNQRYFQIEVKTGQSILNAAIEKNLSLDYKCKKGTCGKCKVVLVNGISYLQPANHLEEKKLHHLIQSGFRLACQAKVR</sequence>
<dbReference type="InterPro" id="IPR012675">
    <property type="entry name" value="Beta-grasp_dom_sf"/>
</dbReference>
<evidence type="ECO:0000256" key="5">
    <source>
        <dbReference type="ARBA" id="ARBA00023014"/>
    </source>
</evidence>
<proteinExistence type="inferred from homology"/>
<dbReference type="AlphaFoldDB" id="A0A7X0HUZ9"/>
<reference evidence="8 9" key="1">
    <citation type="submission" date="2020-08" db="EMBL/GenBank/DDBJ databases">
        <title>Genomic Encyclopedia of Type Strains, Phase IV (KMG-IV): sequencing the most valuable type-strain genomes for metagenomic binning, comparative biology and taxonomic classification.</title>
        <authorList>
            <person name="Goeker M."/>
        </authorList>
    </citation>
    <scope>NUCLEOTIDE SEQUENCE [LARGE SCALE GENOMIC DNA]</scope>
    <source>
        <strain evidence="8 9">DSM 5391</strain>
    </source>
</reference>
<dbReference type="GO" id="GO:0046872">
    <property type="term" value="F:metal ion binding"/>
    <property type="evidence" value="ECO:0007669"/>
    <property type="project" value="UniProtKB-KW"/>
</dbReference>
<evidence type="ECO:0000313" key="8">
    <source>
        <dbReference type="EMBL" id="MBB6446165.1"/>
    </source>
</evidence>
<evidence type="ECO:0000313" key="9">
    <source>
        <dbReference type="Proteomes" id="UP000531594"/>
    </source>
</evidence>
<dbReference type="InterPro" id="IPR001041">
    <property type="entry name" value="2Fe-2S_ferredoxin-type"/>
</dbReference>
<comment type="caution">
    <text evidence="8">The sequence shown here is derived from an EMBL/GenBank/DDBJ whole genome shotgun (WGS) entry which is preliminary data.</text>
</comment>
<comment type="similarity">
    <text evidence="1">Belongs to the adrenodoxin/putidaredoxin family.</text>
</comment>
<keyword evidence="2" id="KW-0001">2Fe-2S</keyword>
<evidence type="ECO:0000259" key="7">
    <source>
        <dbReference type="PROSITE" id="PS51085"/>
    </source>
</evidence>
<dbReference type="Gene3D" id="3.10.20.30">
    <property type="match status" value="1"/>
</dbReference>
<evidence type="ECO:0000256" key="3">
    <source>
        <dbReference type="ARBA" id="ARBA00022723"/>
    </source>
</evidence>
<dbReference type="GO" id="GO:0140647">
    <property type="term" value="P:P450-containing electron transport chain"/>
    <property type="evidence" value="ECO:0007669"/>
    <property type="project" value="InterPro"/>
</dbReference>
<keyword evidence="3" id="KW-0479">Metal-binding</keyword>
<dbReference type="InterPro" id="IPR036010">
    <property type="entry name" value="2Fe-2S_ferredoxin-like_sf"/>
</dbReference>
<dbReference type="InterPro" id="IPR001055">
    <property type="entry name" value="Adrenodoxin-like"/>
</dbReference>
<dbReference type="GO" id="GO:0009055">
    <property type="term" value="F:electron transfer activity"/>
    <property type="evidence" value="ECO:0007669"/>
    <property type="project" value="TreeGrafter"/>
</dbReference>
<dbReference type="PROSITE" id="PS51085">
    <property type="entry name" value="2FE2S_FER_2"/>
    <property type="match status" value="1"/>
</dbReference>
<feature type="domain" description="2Fe-2S ferredoxin-type" evidence="7">
    <location>
        <begin position="37"/>
        <end position="120"/>
    </location>
</feature>
<gene>
    <name evidence="8" type="ORF">HNR53_002815</name>
</gene>
<evidence type="ECO:0000256" key="6">
    <source>
        <dbReference type="ARBA" id="ARBA00034078"/>
    </source>
</evidence>
<dbReference type="PANTHER" id="PTHR23426:SF65">
    <property type="entry name" value="FERREDOXIN-2, MITOCHONDRIAL"/>
    <property type="match status" value="1"/>
</dbReference>
<dbReference type="PANTHER" id="PTHR23426">
    <property type="entry name" value="FERREDOXIN/ADRENODOXIN"/>
    <property type="match status" value="1"/>
</dbReference>
<dbReference type="Pfam" id="PF00111">
    <property type="entry name" value="Fer2"/>
    <property type="match status" value="1"/>
</dbReference>
<keyword evidence="9" id="KW-1185">Reference proteome</keyword>
<protein>
    <submittedName>
        <fullName evidence="8">Ferredoxin</fullName>
    </submittedName>
</protein>
<evidence type="ECO:0000256" key="2">
    <source>
        <dbReference type="ARBA" id="ARBA00022714"/>
    </source>
</evidence>
<organism evidence="8 9">
    <name type="scientific">Bacillus benzoevorans</name>
    <dbReference type="NCBI Taxonomy" id="1456"/>
    <lineage>
        <taxon>Bacteria</taxon>
        <taxon>Bacillati</taxon>
        <taxon>Bacillota</taxon>
        <taxon>Bacilli</taxon>
        <taxon>Bacillales</taxon>
        <taxon>Bacillaceae</taxon>
        <taxon>Bacillus</taxon>
    </lineage>
</organism>
<evidence type="ECO:0000256" key="1">
    <source>
        <dbReference type="ARBA" id="ARBA00010914"/>
    </source>
</evidence>
<keyword evidence="4" id="KW-0408">Iron</keyword>
<dbReference type="SUPFAM" id="SSF54292">
    <property type="entry name" value="2Fe-2S ferredoxin-like"/>
    <property type="match status" value="1"/>
</dbReference>
<name>A0A7X0HUZ9_9BACI</name>
<dbReference type="CDD" id="cd00207">
    <property type="entry name" value="fer2"/>
    <property type="match status" value="1"/>
</dbReference>
<dbReference type="GO" id="GO:0051537">
    <property type="term" value="F:2 iron, 2 sulfur cluster binding"/>
    <property type="evidence" value="ECO:0007669"/>
    <property type="project" value="UniProtKB-KW"/>
</dbReference>